<dbReference type="GO" id="GO:0005634">
    <property type="term" value="C:nucleus"/>
    <property type="evidence" value="ECO:0007669"/>
    <property type="project" value="TreeGrafter"/>
</dbReference>
<dbReference type="CDD" id="cd16105">
    <property type="entry name" value="Ubl_ASPSCR1_like"/>
    <property type="match status" value="1"/>
</dbReference>
<feature type="region of interest" description="Disordered" evidence="1">
    <location>
        <begin position="479"/>
        <end position="516"/>
    </location>
</feature>
<dbReference type="EMBL" id="NMPR01000007">
    <property type="protein sequence ID" value="KAA8636012.1"/>
    <property type="molecule type" value="Genomic_DNA"/>
</dbReference>
<protein>
    <recommendedName>
        <fullName evidence="2">TUG ubiquitin-like domain-containing protein</fullName>
    </recommendedName>
</protein>
<dbReference type="InterPro" id="IPR029071">
    <property type="entry name" value="Ubiquitin-like_domsf"/>
</dbReference>
<feature type="region of interest" description="Disordered" evidence="1">
    <location>
        <begin position="199"/>
        <end position="218"/>
    </location>
</feature>
<dbReference type="VEuPathDB" id="FungiDB:SMAC_04581"/>
<dbReference type="SUPFAM" id="SSF54236">
    <property type="entry name" value="Ubiquitin-like"/>
    <property type="match status" value="2"/>
</dbReference>
<accession>A0A8S9A758</accession>
<dbReference type="InterPro" id="IPR021569">
    <property type="entry name" value="TUG-UBL1"/>
</dbReference>
<comment type="caution">
    <text evidence="3">The sequence shown here is derived from an EMBL/GenBank/DDBJ whole genome shotgun (WGS) entry which is preliminary data.</text>
</comment>
<evidence type="ECO:0000259" key="2">
    <source>
        <dbReference type="Pfam" id="PF11470"/>
    </source>
</evidence>
<organism evidence="3 4">
    <name type="scientific">Sordaria macrospora</name>
    <dbReference type="NCBI Taxonomy" id="5147"/>
    <lineage>
        <taxon>Eukaryota</taxon>
        <taxon>Fungi</taxon>
        <taxon>Dikarya</taxon>
        <taxon>Ascomycota</taxon>
        <taxon>Pezizomycotina</taxon>
        <taxon>Sordariomycetes</taxon>
        <taxon>Sordariomycetidae</taxon>
        <taxon>Sordariales</taxon>
        <taxon>Sordariaceae</taxon>
        <taxon>Sordaria</taxon>
    </lineage>
</organism>
<evidence type="ECO:0000256" key="1">
    <source>
        <dbReference type="SAM" id="MobiDB-lite"/>
    </source>
</evidence>
<dbReference type="OMA" id="APKYDWG"/>
<proteinExistence type="predicted"/>
<reference evidence="3 4" key="1">
    <citation type="submission" date="2017-07" db="EMBL/GenBank/DDBJ databases">
        <title>Genome sequence of the Sordaria macrospora wild type strain R19027.</title>
        <authorList>
            <person name="Nowrousian M."/>
            <person name="Teichert I."/>
            <person name="Kueck U."/>
        </authorList>
    </citation>
    <scope>NUCLEOTIDE SEQUENCE [LARGE SCALE GENOMIC DNA]</scope>
    <source>
        <strain evidence="3 4">R19027</strain>
        <tissue evidence="3">Mycelium</tissue>
    </source>
</reference>
<dbReference type="Gene3D" id="3.10.20.90">
    <property type="entry name" value="Phosphatidylinositol 3-kinase Catalytic Subunit, Chain A, domain 1"/>
    <property type="match status" value="1"/>
</dbReference>
<dbReference type="AlphaFoldDB" id="A0A8S9A758"/>
<evidence type="ECO:0000313" key="4">
    <source>
        <dbReference type="Proteomes" id="UP000433876"/>
    </source>
</evidence>
<dbReference type="Proteomes" id="UP000433876">
    <property type="component" value="Unassembled WGS sequence"/>
</dbReference>
<gene>
    <name evidence="3" type="ORF">SMACR_04581</name>
</gene>
<evidence type="ECO:0000313" key="3">
    <source>
        <dbReference type="EMBL" id="KAA8636012.1"/>
    </source>
</evidence>
<feature type="domain" description="TUG ubiquitin-like" evidence="2">
    <location>
        <begin position="8"/>
        <end position="71"/>
    </location>
</feature>
<dbReference type="PANTHER" id="PTHR46467:SF1">
    <property type="entry name" value="TETHER CONTAINING UBX DOMAIN FOR GLUT4"/>
    <property type="match status" value="1"/>
</dbReference>
<dbReference type="GO" id="GO:0012506">
    <property type="term" value="C:vesicle membrane"/>
    <property type="evidence" value="ECO:0007669"/>
    <property type="project" value="TreeGrafter"/>
</dbReference>
<sequence length="530" mass="57020">MSAHVEVVSTDLRRTKVKVTPGTYLVDVLGEACQKFNLNSDKYQLKHKQKLIDLSGPFRTSGLVSGAKLELVQKSKSAAVVSIALDVNGQRYTKKLSSDMMLWQVMRQFEVAEQGLNLTGRGTPKSSTGPQGTSGQLYFEAPVVNIMGRDYTSMEDLQKTLSQCGINSGSIVLRVSFRDTDKTLYDAMQDIGQYLKEVEPSQPKTQTGEPSAPATGSAPAIEEPIEDLTLAAGPKPVKESTLAEPELQVGSTEAAKAVAPVVPAPEPVAKTDPMDIVDEVVPAPPAPPIGTTTTIASEPSDPLEPTGVFNAPSSTTPLAARVQVDDAVYEPTIAHAQLRQQQLLQRAQNQRLKSDAELAADAAEEAARLAKITSVDIKVRFPDQTSAQWTVTPEQTGSFLYQAVKGVMAHPDQPFRLILPGTHPIVAVQDGNKRLVADYKLRGRALLNLVWDDAASEEARKSSFLKGSVASRAQEVVVPDVSQVEGEDDKEVQAGPSSSGQEVKRKGDHGLDSDAVKKKLGKLFKLPGRK</sequence>
<dbReference type="GO" id="GO:0006886">
    <property type="term" value="P:intracellular protein transport"/>
    <property type="evidence" value="ECO:0007669"/>
    <property type="project" value="TreeGrafter"/>
</dbReference>
<dbReference type="Pfam" id="PF11470">
    <property type="entry name" value="TUG-UBL1"/>
    <property type="match status" value="1"/>
</dbReference>
<dbReference type="GO" id="GO:0005737">
    <property type="term" value="C:cytoplasm"/>
    <property type="evidence" value="ECO:0007669"/>
    <property type="project" value="TreeGrafter"/>
</dbReference>
<feature type="compositionally biased region" description="Basic and acidic residues" evidence="1">
    <location>
        <begin position="502"/>
        <end position="516"/>
    </location>
</feature>
<dbReference type="PANTHER" id="PTHR46467">
    <property type="entry name" value="TETHER CONTAINING UBX DOMAIN FOR GLUT4"/>
    <property type="match status" value="1"/>
</dbReference>
<name>A0A8S9A758_SORMA</name>